<dbReference type="AlphaFoldDB" id="A0A3B0WB36"/>
<dbReference type="EMBL" id="UOFC01000206">
    <property type="protein sequence ID" value="VAW48432.1"/>
    <property type="molecule type" value="Genomic_DNA"/>
</dbReference>
<proteinExistence type="predicted"/>
<dbReference type="InterPro" id="IPR021804">
    <property type="entry name" value="DUF3375"/>
</dbReference>
<sequence>MKFQGLQAKYRRLFQESAAWKLLRADNAPVILAFIADVFSEENEVPFGRARVVLDTELERCRELGLWESETTAGSYLNQWIHSGWLREMDDQLMKTDTCEVALRFCQSLDQRGVGTTASHLRIVQEAVRDFAVAMSTNPDERIALLTARQAGIQREIDALNAGVVTELSEAQKRERIREIYQLASVLTGDFRRVEDEIRELDQDIRVQMIESGQTRGDILLSVMEKEALLANTDAGSAFEGFFQLLCDENRSMEFRDQLRNILNQSVSEQLTHQQQQFLGQLMRELTRESDRVFKIRRRTEESLRAYIESGAAFESRAVDKLLNQLERLAVDFKETVPDFSSELKKTVTLLLPVGNIQITSPETMRLKSPDDKLDTSGIAEVVNSKIASTDMLTCLDAVQVKKVAYQIRDTLQQEGAMTIASVVSRHPLKSGLEELVAYLRVAQSVGATTLGDKEEVNMVDKQGIRLKASIPKYLLSAELFPENIDEMVI</sequence>
<organism evidence="1">
    <name type="scientific">hydrothermal vent metagenome</name>
    <dbReference type="NCBI Taxonomy" id="652676"/>
    <lineage>
        <taxon>unclassified sequences</taxon>
        <taxon>metagenomes</taxon>
        <taxon>ecological metagenomes</taxon>
    </lineage>
</organism>
<reference evidence="1" key="1">
    <citation type="submission" date="2018-06" db="EMBL/GenBank/DDBJ databases">
        <authorList>
            <person name="Zhirakovskaya E."/>
        </authorList>
    </citation>
    <scope>NUCLEOTIDE SEQUENCE</scope>
</reference>
<evidence type="ECO:0000313" key="1">
    <source>
        <dbReference type="EMBL" id="VAW48432.1"/>
    </source>
</evidence>
<protein>
    <recommendedName>
        <fullName evidence="2">DUF3375 domain-containing protein</fullName>
    </recommendedName>
</protein>
<accession>A0A3B0WB36</accession>
<evidence type="ECO:0008006" key="2">
    <source>
        <dbReference type="Google" id="ProtNLM"/>
    </source>
</evidence>
<name>A0A3B0WB36_9ZZZZ</name>
<gene>
    <name evidence="1" type="ORF">MNBD_GAMMA03-978</name>
</gene>
<dbReference type="Pfam" id="PF11855">
    <property type="entry name" value="DUF3375"/>
    <property type="match status" value="1"/>
</dbReference>